<dbReference type="PROSITE" id="PS50004">
    <property type="entry name" value="C2"/>
    <property type="match status" value="1"/>
</dbReference>
<dbReference type="Pfam" id="PF00168">
    <property type="entry name" value="C2"/>
    <property type="match status" value="1"/>
</dbReference>
<dbReference type="AlphaFoldDB" id="A0A067CRE9"/>
<dbReference type="GeneID" id="24128298"/>
<reference evidence="3 4" key="1">
    <citation type="journal article" date="2013" name="PLoS Genet.">
        <title>Distinctive expansion of potential virulence genes in the genome of the oomycete fish pathogen Saprolegnia parasitica.</title>
        <authorList>
            <person name="Jiang R.H."/>
            <person name="de Bruijn I."/>
            <person name="Haas B.J."/>
            <person name="Belmonte R."/>
            <person name="Lobach L."/>
            <person name="Christie J."/>
            <person name="van den Ackerveken G."/>
            <person name="Bottin A."/>
            <person name="Bulone V."/>
            <person name="Diaz-Moreno S.M."/>
            <person name="Dumas B."/>
            <person name="Fan L."/>
            <person name="Gaulin E."/>
            <person name="Govers F."/>
            <person name="Grenville-Briggs L.J."/>
            <person name="Horner N.R."/>
            <person name="Levin J.Z."/>
            <person name="Mammella M."/>
            <person name="Meijer H.J."/>
            <person name="Morris P."/>
            <person name="Nusbaum C."/>
            <person name="Oome S."/>
            <person name="Phillips A.J."/>
            <person name="van Rooyen D."/>
            <person name="Rzeszutek E."/>
            <person name="Saraiva M."/>
            <person name="Secombes C.J."/>
            <person name="Seidl M.F."/>
            <person name="Snel B."/>
            <person name="Stassen J.H."/>
            <person name="Sykes S."/>
            <person name="Tripathy S."/>
            <person name="van den Berg H."/>
            <person name="Vega-Arreguin J.C."/>
            <person name="Wawra S."/>
            <person name="Young S.K."/>
            <person name="Zeng Q."/>
            <person name="Dieguez-Uribeondo J."/>
            <person name="Russ C."/>
            <person name="Tyler B.M."/>
            <person name="van West P."/>
        </authorList>
    </citation>
    <scope>NUCLEOTIDE SEQUENCE [LARGE SCALE GENOMIC DNA]</scope>
    <source>
        <strain evidence="3 4">CBS 223.65</strain>
    </source>
</reference>
<dbReference type="OrthoDB" id="74695at2759"/>
<proteinExistence type="predicted"/>
<dbReference type="PANTHER" id="PTHR47052">
    <property type="entry name" value="CONSERVED SERINE PROLINE-RICH PROTEIN (AFU_ORTHOLOGUE AFUA_2G01790)"/>
    <property type="match status" value="1"/>
</dbReference>
<dbReference type="KEGG" id="spar:SPRG_05924"/>
<dbReference type="InterPro" id="IPR000008">
    <property type="entry name" value="C2_dom"/>
</dbReference>
<evidence type="ECO:0000313" key="3">
    <source>
        <dbReference type="EMBL" id="KDO29387.1"/>
    </source>
</evidence>
<dbReference type="InterPro" id="IPR052981">
    <property type="entry name" value="Ingression_C2_domain"/>
</dbReference>
<dbReference type="EMBL" id="KK583206">
    <property type="protein sequence ID" value="KDO29387.1"/>
    <property type="molecule type" value="Genomic_DNA"/>
</dbReference>
<dbReference type="VEuPathDB" id="FungiDB:SPRG_05924"/>
<dbReference type="Proteomes" id="UP000030745">
    <property type="component" value="Unassembled WGS sequence"/>
</dbReference>
<feature type="domain" description="C2" evidence="2">
    <location>
        <begin position="1"/>
        <end position="101"/>
    </location>
</feature>
<gene>
    <name evidence="3" type="ORF">SPRG_05924</name>
</gene>
<evidence type="ECO:0000259" key="2">
    <source>
        <dbReference type="PROSITE" id="PS50004"/>
    </source>
</evidence>
<dbReference type="PANTHER" id="PTHR47052:SF3">
    <property type="entry name" value="INGRESSION PROTEIN 1"/>
    <property type="match status" value="1"/>
</dbReference>
<feature type="region of interest" description="Disordered" evidence="1">
    <location>
        <begin position="161"/>
        <end position="186"/>
    </location>
</feature>
<dbReference type="InterPro" id="IPR035892">
    <property type="entry name" value="C2_domain_sf"/>
</dbReference>
<accession>A0A067CRE9</accession>
<evidence type="ECO:0000313" key="4">
    <source>
        <dbReference type="Proteomes" id="UP000030745"/>
    </source>
</evidence>
<evidence type="ECO:0000256" key="1">
    <source>
        <dbReference type="SAM" id="MobiDB-lite"/>
    </source>
</evidence>
<dbReference type="RefSeq" id="XP_012199890.1">
    <property type="nucleotide sequence ID" value="XM_012344500.1"/>
</dbReference>
<organism evidence="3 4">
    <name type="scientific">Saprolegnia parasitica (strain CBS 223.65)</name>
    <dbReference type="NCBI Taxonomy" id="695850"/>
    <lineage>
        <taxon>Eukaryota</taxon>
        <taxon>Sar</taxon>
        <taxon>Stramenopiles</taxon>
        <taxon>Oomycota</taxon>
        <taxon>Saprolegniomycetes</taxon>
        <taxon>Saprolegniales</taxon>
        <taxon>Saprolegniaceae</taxon>
        <taxon>Saprolegnia</taxon>
    </lineage>
</organism>
<feature type="compositionally biased region" description="Pro residues" evidence="1">
    <location>
        <begin position="167"/>
        <end position="182"/>
    </location>
</feature>
<name>A0A067CRE9_SAPPC</name>
<sequence>MLQLDVRATAARNLVVLDDYSPLAPFCRGTLGNQREITDVDANGGNAPRWYSKMTFTVLNHATDVFQLEVFDKNDLERGMLGACLFRVNDWKVGQLYDRWYPLYYGTMYAGELHIAVQLISRPDPPRPAPAPVAAPVPSPEVPRFVAQPGYPAYTAPSFETLVSGKPSPPPSPSPSPSPACPPASRHCAQPGYPGYPGALTPMFRQYGYRSFSLQQL</sequence>
<dbReference type="OMA" id="PLAPFCR"/>
<dbReference type="SMART" id="SM00239">
    <property type="entry name" value="C2"/>
    <property type="match status" value="1"/>
</dbReference>
<dbReference type="SUPFAM" id="SSF49562">
    <property type="entry name" value="C2 domain (Calcium/lipid-binding domain, CaLB)"/>
    <property type="match status" value="1"/>
</dbReference>
<keyword evidence="4" id="KW-1185">Reference proteome</keyword>
<dbReference type="Gene3D" id="2.60.40.150">
    <property type="entry name" value="C2 domain"/>
    <property type="match status" value="1"/>
</dbReference>
<protein>
    <recommendedName>
        <fullName evidence="2">C2 domain-containing protein</fullName>
    </recommendedName>
</protein>